<dbReference type="CDD" id="cd12797">
    <property type="entry name" value="M23_peptidase"/>
    <property type="match status" value="1"/>
</dbReference>
<dbReference type="PROSITE" id="PS51782">
    <property type="entry name" value="LYSM"/>
    <property type="match status" value="2"/>
</dbReference>
<feature type="domain" description="LysM" evidence="1">
    <location>
        <begin position="229"/>
        <end position="272"/>
    </location>
</feature>
<dbReference type="InterPro" id="IPR018392">
    <property type="entry name" value="LysM"/>
</dbReference>
<dbReference type="SUPFAM" id="SSF54106">
    <property type="entry name" value="LysM domain"/>
    <property type="match status" value="2"/>
</dbReference>
<dbReference type="Proteomes" id="UP000233343">
    <property type="component" value="Unassembled WGS sequence"/>
</dbReference>
<dbReference type="InterPro" id="IPR050570">
    <property type="entry name" value="Cell_wall_metabolism_enzyme"/>
</dbReference>
<dbReference type="RefSeq" id="WP_066200714.1">
    <property type="nucleotide sequence ID" value="NZ_JAFDQP010000009.1"/>
</dbReference>
<dbReference type="SMART" id="SM00257">
    <property type="entry name" value="LysM"/>
    <property type="match status" value="2"/>
</dbReference>
<dbReference type="CDD" id="cd00118">
    <property type="entry name" value="LysM"/>
    <property type="match status" value="2"/>
</dbReference>
<dbReference type="InterPro" id="IPR036779">
    <property type="entry name" value="LysM_dom_sf"/>
</dbReference>
<feature type="domain" description="LysM" evidence="1">
    <location>
        <begin position="179"/>
        <end position="222"/>
    </location>
</feature>
<name>A0A2N0ZCX5_9BACI</name>
<dbReference type="PANTHER" id="PTHR21666">
    <property type="entry name" value="PEPTIDASE-RELATED"/>
    <property type="match status" value="1"/>
</dbReference>
<dbReference type="SUPFAM" id="SSF51261">
    <property type="entry name" value="Duplicated hybrid motif"/>
    <property type="match status" value="1"/>
</dbReference>
<organism evidence="2 3">
    <name type="scientific">Cytobacillus horneckiae</name>
    <dbReference type="NCBI Taxonomy" id="549687"/>
    <lineage>
        <taxon>Bacteria</taxon>
        <taxon>Bacillati</taxon>
        <taxon>Bacillota</taxon>
        <taxon>Bacilli</taxon>
        <taxon>Bacillales</taxon>
        <taxon>Bacillaceae</taxon>
        <taxon>Cytobacillus</taxon>
    </lineage>
</organism>
<proteinExistence type="predicted"/>
<dbReference type="Gene3D" id="2.70.70.10">
    <property type="entry name" value="Glucose Permease (Domain IIA)"/>
    <property type="match status" value="1"/>
</dbReference>
<dbReference type="EMBL" id="PISD01000046">
    <property type="protein sequence ID" value="PKG27358.1"/>
    <property type="molecule type" value="Genomic_DNA"/>
</dbReference>
<dbReference type="PANTHER" id="PTHR21666:SF270">
    <property type="entry name" value="MUREIN HYDROLASE ACTIVATOR ENVC"/>
    <property type="match status" value="1"/>
</dbReference>
<dbReference type="InterPro" id="IPR011055">
    <property type="entry name" value="Dup_hybrid_motif"/>
</dbReference>
<sequence length="276" mass="30847">MKDYIRRILIAGIMLVCVSLLFLGGKSAKAESTNDWMWPAEGVITDTFGTRNGHHKGIDIAAEPGTPVHSVEQGTVAKSYYSDSYGNVVFIRHENQTETIYAHLQNRYVQEGQKVARGETIGTMGNTGDSSGVHLHFELHQKEWTYNKKNAIDPFVAFGDKEIGHAITVAGQPMNSIEHTYIVKQGDSLWSIAKKSGTSVEEIKAVNHLSHDEISLGQQLILPDELEDYTYIVQEGDTLTEISLKYNTTIDSLIQINRIDNQTIYPKQVLIIQKNK</sequence>
<keyword evidence="3" id="KW-1185">Reference proteome</keyword>
<dbReference type="GO" id="GO:0004222">
    <property type="term" value="F:metalloendopeptidase activity"/>
    <property type="evidence" value="ECO:0007669"/>
    <property type="project" value="TreeGrafter"/>
</dbReference>
<reference evidence="2 3" key="1">
    <citation type="journal article" date="2010" name="Int. J. Syst. Evol. Microbiol.">
        <title>Bacillus horneckiae sp. nov., isolated from a spacecraft-assembly clean room.</title>
        <authorList>
            <person name="Vaishampayan P."/>
            <person name="Probst A."/>
            <person name="Krishnamurthi S."/>
            <person name="Ghosh S."/>
            <person name="Osman S."/>
            <person name="McDowall A."/>
            <person name="Ruckmani A."/>
            <person name="Mayilraj S."/>
            <person name="Venkateswaran K."/>
        </authorList>
    </citation>
    <scope>NUCLEOTIDE SEQUENCE [LARGE SCALE GENOMIC DNA]</scope>
    <source>
        <strain evidence="3">1PO1SC</strain>
    </source>
</reference>
<dbReference type="InterPro" id="IPR016047">
    <property type="entry name" value="M23ase_b-sheet_dom"/>
</dbReference>
<comment type="caution">
    <text evidence="2">The sequence shown here is derived from an EMBL/GenBank/DDBJ whole genome shotgun (WGS) entry which is preliminary data.</text>
</comment>
<dbReference type="Gene3D" id="3.10.350.10">
    <property type="entry name" value="LysM domain"/>
    <property type="match status" value="2"/>
</dbReference>
<evidence type="ECO:0000313" key="2">
    <source>
        <dbReference type="EMBL" id="PKG27358.1"/>
    </source>
</evidence>
<protein>
    <recommendedName>
        <fullName evidence="1">LysM domain-containing protein</fullName>
    </recommendedName>
</protein>
<evidence type="ECO:0000313" key="3">
    <source>
        <dbReference type="Proteomes" id="UP000233343"/>
    </source>
</evidence>
<dbReference type="AlphaFoldDB" id="A0A2N0ZCX5"/>
<accession>A0A2N0ZCX5</accession>
<evidence type="ECO:0000259" key="1">
    <source>
        <dbReference type="PROSITE" id="PS51782"/>
    </source>
</evidence>
<dbReference type="Pfam" id="PF01551">
    <property type="entry name" value="Peptidase_M23"/>
    <property type="match status" value="1"/>
</dbReference>
<gene>
    <name evidence="2" type="ORF">CWS20_19565</name>
</gene>
<dbReference type="Pfam" id="PF01476">
    <property type="entry name" value="LysM"/>
    <property type="match status" value="2"/>
</dbReference>